<dbReference type="SMART" id="SM00494">
    <property type="entry name" value="ChtBD2"/>
    <property type="match status" value="4"/>
</dbReference>
<dbReference type="PANTHER" id="PTHR23301">
    <property type="entry name" value="CHITIN BINDING PERITROPHIN-A"/>
    <property type="match status" value="1"/>
</dbReference>
<feature type="domain" description="Chitin-binding type-2" evidence="7">
    <location>
        <begin position="218"/>
        <end position="272"/>
    </location>
</feature>
<dbReference type="AlphaFoldDB" id="A0A7R8UHC6"/>
<evidence type="ECO:0000313" key="8">
    <source>
        <dbReference type="EMBL" id="CAD7080589.1"/>
    </source>
</evidence>
<dbReference type="GO" id="GO:0005576">
    <property type="term" value="C:extracellular region"/>
    <property type="evidence" value="ECO:0007669"/>
    <property type="project" value="InterPro"/>
</dbReference>
<gene>
    <name evidence="8" type="ORF">HERILL_LOCUS3735</name>
</gene>
<keyword evidence="3" id="KW-0677">Repeat</keyword>
<dbReference type="FunCoup" id="A0A7R8UHC6">
    <property type="interactions" value="19"/>
</dbReference>
<name>A0A7R8UHC6_HERIL</name>
<dbReference type="InterPro" id="IPR036508">
    <property type="entry name" value="Chitin-bd_dom_sf"/>
</dbReference>
<dbReference type="PANTHER" id="PTHR23301:SF0">
    <property type="entry name" value="CHITIN-BINDING TYPE-2 DOMAIN-CONTAINING PROTEIN-RELATED"/>
    <property type="match status" value="1"/>
</dbReference>
<dbReference type="Proteomes" id="UP000594454">
    <property type="component" value="Chromosome 2"/>
</dbReference>
<dbReference type="PROSITE" id="PS50940">
    <property type="entry name" value="CHIT_BIND_II"/>
    <property type="match status" value="3"/>
</dbReference>
<keyword evidence="2 6" id="KW-0732">Signal</keyword>
<dbReference type="EMBL" id="LR899010">
    <property type="protein sequence ID" value="CAD7080589.1"/>
    <property type="molecule type" value="Genomic_DNA"/>
</dbReference>
<reference evidence="8 9" key="1">
    <citation type="submission" date="2020-11" db="EMBL/GenBank/DDBJ databases">
        <authorList>
            <person name="Wallbank WR R."/>
            <person name="Pardo Diaz C."/>
            <person name="Kozak K."/>
            <person name="Martin S."/>
            <person name="Jiggins C."/>
            <person name="Moest M."/>
            <person name="Warren A I."/>
            <person name="Generalovic N T."/>
            <person name="Byers J.R.P. K."/>
            <person name="Montejo-Kovacevich G."/>
            <person name="Yen C E."/>
        </authorList>
    </citation>
    <scope>NUCLEOTIDE SEQUENCE [LARGE SCALE GENOMIC DNA]</scope>
</reference>
<feature type="domain" description="Chitin-binding type-2" evidence="7">
    <location>
        <begin position="30"/>
        <end position="89"/>
    </location>
</feature>
<evidence type="ECO:0000256" key="2">
    <source>
        <dbReference type="ARBA" id="ARBA00022729"/>
    </source>
</evidence>
<evidence type="ECO:0000259" key="7">
    <source>
        <dbReference type="PROSITE" id="PS50940"/>
    </source>
</evidence>
<proteinExistence type="predicted"/>
<feature type="signal peptide" evidence="6">
    <location>
        <begin position="1"/>
        <end position="19"/>
    </location>
</feature>
<feature type="chain" id="PRO_5031058021" description="Chitin-binding type-2 domain-containing protein" evidence="6">
    <location>
        <begin position="20"/>
        <end position="325"/>
    </location>
</feature>
<dbReference type="Pfam" id="PF01607">
    <property type="entry name" value="CBM_14"/>
    <property type="match status" value="3"/>
</dbReference>
<evidence type="ECO:0000256" key="3">
    <source>
        <dbReference type="ARBA" id="ARBA00022737"/>
    </source>
</evidence>
<dbReference type="InParanoid" id="A0A7R8UHC6"/>
<dbReference type="GO" id="GO:0008061">
    <property type="term" value="F:chitin binding"/>
    <property type="evidence" value="ECO:0007669"/>
    <property type="project" value="UniProtKB-KW"/>
</dbReference>
<keyword evidence="5" id="KW-0325">Glycoprotein</keyword>
<organism evidence="8 9">
    <name type="scientific">Hermetia illucens</name>
    <name type="common">Black soldier fly</name>
    <dbReference type="NCBI Taxonomy" id="343691"/>
    <lineage>
        <taxon>Eukaryota</taxon>
        <taxon>Metazoa</taxon>
        <taxon>Ecdysozoa</taxon>
        <taxon>Arthropoda</taxon>
        <taxon>Hexapoda</taxon>
        <taxon>Insecta</taxon>
        <taxon>Pterygota</taxon>
        <taxon>Neoptera</taxon>
        <taxon>Endopterygota</taxon>
        <taxon>Diptera</taxon>
        <taxon>Brachycera</taxon>
        <taxon>Stratiomyomorpha</taxon>
        <taxon>Stratiomyidae</taxon>
        <taxon>Hermetiinae</taxon>
        <taxon>Hermetia</taxon>
    </lineage>
</organism>
<evidence type="ECO:0000256" key="4">
    <source>
        <dbReference type="ARBA" id="ARBA00023157"/>
    </source>
</evidence>
<dbReference type="SUPFAM" id="SSF57625">
    <property type="entry name" value="Invertebrate chitin-binding proteins"/>
    <property type="match status" value="4"/>
</dbReference>
<evidence type="ECO:0000313" key="9">
    <source>
        <dbReference type="Proteomes" id="UP000594454"/>
    </source>
</evidence>
<accession>A0A7R8UHC6</accession>
<protein>
    <recommendedName>
        <fullName evidence="7">Chitin-binding type-2 domain-containing protein</fullName>
    </recommendedName>
</protein>
<keyword evidence="9" id="KW-1185">Reference proteome</keyword>
<dbReference type="OrthoDB" id="6020543at2759"/>
<sequence length="325" mass="36179">MAKGLILLWLTLAISFASAQDPENEQAKYDEKCNTLNAYDRIKHDSNCQKYIECQPDKTALITDCPFGLGYDENTESCVWKSEAGDCIADSKPGDDPGCEPPKDPPVDTTCTTSWDYMRQQCVKVGSYVCTPNEFLPDCSNQTAGYDKNFIADKTNCANYFTCDDGIRYQGACPDGYYFDTQKQTCGLKDSARLKDCKPVINSPSSPSSPNPSDVDWSKVCDGVKSKFIPDPRICNAYIYCNGDGNPRQDFCDPGLYFANGICTKSPPTSCTCEIYLKDSSDPYTEYLPHTENNKFYVCKNGDRDVKQCKGDTVYDETIKGCKVK</sequence>
<dbReference type="Gene3D" id="2.170.140.10">
    <property type="entry name" value="Chitin binding domain"/>
    <property type="match status" value="2"/>
</dbReference>
<feature type="domain" description="Chitin-binding type-2" evidence="7">
    <location>
        <begin position="136"/>
        <end position="199"/>
    </location>
</feature>
<evidence type="ECO:0000256" key="1">
    <source>
        <dbReference type="ARBA" id="ARBA00022669"/>
    </source>
</evidence>
<evidence type="ECO:0000256" key="6">
    <source>
        <dbReference type="SAM" id="SignalP"/>
    </source>
</evidence>
<dbReference type="InterPro" id="IPR002557">
    <property type="entry name" value="Chitin-bd_dom"/>
</dbReference>
<keyword evidence="4" id="KW-1015">Disulfide bond</keyword>
<keyword evidence="1" id="KW-0147">Chitin-binding</keyword>
<evidence type="ECO:0000256" key="5">
    <source>
        <dbReference type="ARBA" id="ARBA00023180"/>
    </source>
</evidence>
<dbReference type="InterPro" id="IPR051940">
    <property type="entry name" value="Chitin_bind-dev_reg"/>
</dbReference>